<dbReference type="InterPro" id="IPR039261">
    <property type="entry name" value="FNR_nucleotide-bd"/>
</dbReference>
<dbReference type="InterPro" id="IPR001433">
    <property type="entry name" value="OxRdtase_FAD/NAD-bd"/>
</dbReference>
<dbReference type="GO" id="GO:0005829">
    <property type="term" value="C:cytosol"/>
    <property type="evidence" value="ECO:0007669"/>
    <property type="project" value="TreeGrafter"/>
</dbReference>
<dbReference type="GO" id="GO:0050660">
    <property type="term" value="F:flavin adenine dinucleotide binding"/>
    <property type="evidence" value="ECO:0007669"/>
    <property type="project" value="InterPro"/>
</dbReference>
<feature type="binding site" evidence="12">
    <location>
        <position position="552"/>
    </location>
    <ligand>
        <name>NADP(+)</name>
        <dbReference type="ChEBI" id="CHEBI:58349"/>
    </ligand>
</feature>
<keyword evidence="9" id="KW-0560">Oxidoreductase</keyword>
<evidence type="ECO:0000313" key="15">
    <source>
        <dbReference type="EMBL" id="BBE15883.1"/>
    </source>
</evidence>
<feature type="binding site" evidence="12">
    <location>
        <begin position="410"/>
        <end position="413"/>
    </location>
    <ligand>
        <name>FAD</name>
        <dbReference type="ChEBI" id="CHEBI:57692"/>
    </ligand>
</feature>
<feature type="binding site" evidence="12">
    <location>
        <begin position="148"/>
        <end position="157"/>
    </location>
    <ligand>
        <name>FMN</name>
        <dbReference type="ChEBI" id="CHEBI:58210"/>
    </ligand>
</feature>
<keyword evidence="16" id="KW-1185">Reference proteome</keyword>
<feature type="binding site" evidence="12">
    <location>
        <begin position="516"/>
        <end position="520"/>
    </location>
    <ligand>
        <name>NADP(+)</name>
        <dbReference type="ChEBI" id="CHEBI:58349"/>
    </ligand>
</feature>
<evidence type="ECO:0000256" key="7">
    <source>
        <dbReference type="ARBA" id="ARBA00022857"/>
    </source>
</evidence>
<dbReference type="PRINTS" id="PR00371">
    <property type="entry name" value="FPNCR"/>
</dbReference>
<dbReference type="GO" id="GO:0010181">
    <property type="term" value="F:FMN binding"/>
    <property type="evidence" value="ECO:0007669"/>
    <property type="project" value="InterPro"/>
</dbReference>
<dbReference type="Pfam" id="PF00175">
    <property type="entry name" value="NAD_binding_1"/>
    <property type="match status" value="1"/>
</dbReference>
<dbReference type="PANTHER" id="PTHR19384:SF128">
    <property type="entry name" value="NADPH OXIDOREDUCTASE A"/>
    <property type="match status" value="1"/>
</dbReference>
<keyword evidence="6 12" id="KW-0274">FAD</keyword>
<dbReference type="InterPro" id="IPR029039">
    <property type="entry name" value="Flavoprotein-like_sf"/>
</dbReference>
<gene>
    <name evidence="15" type="ORF">AQPE_0019</name>
</gene>
<feature type="domain" description="Flavodoxin-like" evidence="13">
    <location>
        <begin position="59"/>
        <end position="197"/>
    </location>
</feature>
<dbReference type="PANTHER" id="PTHR19384">
    <property type="entry name" value="NITRIC OXIDE SYNTHASE-RELATED"/>
    <property type="match status" value="1"/>
</dbReference>
<evidence type="ECO:0000256" key="9">
    <source>
        <dbReference type="ARBA" id="ARBA00023002"/>
    </source>
</evidence>
<keyword evidence="10" id="KW-0198">Cysteine biosynthesis</keyword>
<keyword evidence="7 12" id="KW-0521">NADP</keyword>
<dbReference type="CDD" id="cd06199">
    <property type="entry name" value="SiR"/>
    <property type="match status" value="1"/>
</dbReference>
<feature type="domain" description="FAD-binding FR-type" evidence="14">
    <location>
        <begin position="225"/>
        <end position="439"/>
    </location>
</feature>
<organism evidence="15 16">
    <name type="scientific">Aquipluma nitroreducens</name>
    <dbReference type="NCBI Taxonomy" id="2010828"/>
    <lineage>
        <taxon>Bacteria</taxon>
        <taxon>Pseudomonadati</taxon>
        <taxon>Bacteroidota</taxon>
        <taxon>Bacteroidia</taxon>
        <taxon>Marinilabiliales</taxon>
        <taxon>Prolixibacteraceae</taxon>
        <taxon>Aquipluma</taxon>
    </lineage>
</organism>
<feature type="binding site" evidence="12">
    <location>
        <begin position="112"/>
        <end position="115"/>
    </location>
    <ligand>
        <name>FMN</name>
        <dbReference type="ChEBI" id="CHEBI:58210"/>
    </ligand>
</feature>
<evidence type="ECO:0000259" key="14">
    <source>
        <dbReference type="PROSITE" id="PS51384"/>
    </source>
</evidence>
<dbReference type="InterPro" id="IPR010199">
    <property type="entry name" value="CysJ"/>
</dbReference>
<dbReference type="Proteomes" id="UP001193389">
    <property type="component" value="Chromosome"/>
</dbReference>
<dbReference type="EC" id="1.8.1.2" evidence="1"/>
<dbReference type="FunFam" id="3.40.50.80:FF:000001">
    <property type="entry name" value="NADPH--cytochrome P450 reductase 1"/>
    <property type="match status" value="1"/>
</dbReference>
<evidence type="ECO:0000256" key="4">
    <source>
        <dbReference type="ARBA" id="ARBA00022630"/>
    </source>
</evidence>
<evidence type="ECO:0000256" key="6">
    <source>
        <dbReference type="ARBA" id="ARBA00022827"/>
    </source>
</evidence>
<evidence type="ECO:0000256" key="5">
    <source>
        <dbReference type="ARBA" id="ARBA00022643"/>
    </source>
</evidence>
<keyword evidence="4" id="KW-0285">Flavoprotein</keyword>
<reference evidence="15" key="1">
    <citation type="journal article" date="2020" name="Int. J. Syst. Evol. Microbiol.">
        <title>Aquipluma nitroreducens gen. nov. sp. nov., a novel facultatively anaerobic bacterium isolated from a freshwater lake.</title>
        <authorList>
            <person name="Watanabe M."/>
            <person name="Kojima H."/>
            <person name="Fukui M."/>
        </authorList>
    </citation>
    <scope>NUCLEOTIDE SEQUENCE</scope>
    <source>
        <strain evidence="15">MeG22</strain>
    </source>
</reference>
<dbReference type="InterPro" id="IPR023173">
    <property type="entry name" value="NADPH_Cyt_P450_Rdtase_alpha"/>
</dbReference>
<dbReference type="Gene3D" id="2.40.30.10">
    <property type="entry name" value="Translation factors"/>
    <property type="match status" value="1"/>
</dbReference>
<evidence type="ECO:0000256" key="3">
    <source>
        <dbReference type="ARBA" id="ARBA00022605"/>
    </source>
</evidence>
<dbReference type="SUPFAM" id="SSF52343">
    <property type="entry name" value="Ferredoxin reductase-like, C-terminal NADP-linked domain"/>
    <property type="match status" value="1"/>
</dbReference>
<feature type="binding site" evidence="12">
    <location>
        <begin position="395"/>
        <end position="397"/>
    </location>
    <ligand>
        <name>FAD</name>
        <dbReference type="ChEBI" id="CHEBI:57692"/>
    </ligand>
</feature>
<dbReference type="InterPro" id="IPR003097">
    <property type="entry name" value="CysJ-like_FAD-binding"/>
</dbReference>
<proteinExistence type="predicted"/>
<accession>A0A5K7S2E1</accession>
<dbReference type="EMBL" id="AP018694">
    <property type="protein sequence ID" value="BBE15883.1"/>
    <property type="molecule type" value="Genomic_DNA"/>
</dbReference>
<dbReference type="SUPFAM" id="SSF52218">
    <property type="entry name" value="Flavoproteins"/>
    <property type="match status" value="1"/>
</dbReference>
<dbReference type="InterPro" id="IPR001094">
    <property type="entry name" value="Flavdoxin-like"/>
</dbReference>
<keyword evidence="5 12" id="KW-0288">FMN</keyword>
<evidence type="ECO:0000256" key="1">
    <source>
        <dbReference type="ARBA" id="ARBA00012604"/>
    </source>
</evidence>
<dbReference type="PROSITE" id="PS50902">
    <property type="entry name" value="FLAVODOXIN_LIKE"/>
    <property type="match status" value="1"/>
</dbReference>
<dbReference type="InterPro" id="IPR001709">
    <property type="entry name" value="Flavoprot_Pyr_Nucl_cyt_Rdtase"/>
</dbReference>
<dbReference type="AlphaFoldDB" id="A0A5K7S2E1"/>
<dbReference type="Gene3D" id="3.40.50.80">
    <property type="entry name" value="Nucleotide-binding domain of ferredoxin-NADP reductase (FNR) module"/>
    <property type="match status" value="1"/>
</dbReference>
<evidence type="ECO:0000256" key="2">
    <source>
        <dbReference type="ARBA" id="ARBA00022448"/>
    </source>
</evidence>
<feature type="binding site" evidence="12">
    <location>
        <begin position="510"/>
        <end position="511"/>
    </location>
    <ligand>
        <name>NADP(+)</name>
        <dbReference type="ChEBI" id="CHEBI:58349"/>
    </ligand>
</feature>
<dbReference type="PROSITE" id="PS51384">
    <property type="entry name" value="FAD_FR"/>
    <property type="match status" value="1"/>
</dbReference>
<comment type="cofactor">
    <cofactor evidence="12">
        <name>FAD</name>
        <dbReference type="ChEBI" id="CHEBI:57692"/>
    </cofactor>
    <text evidence="12">Binds 1 FAD per subunit.</text>
</comment>
<protein>
    <recommendedName>
        <fullName evidence="1">assimilatory sulfite reductase (NADPH)</fullName>
        <ecNumber evidence="1">1.8.1.2</ecNumber>
    </recommendedName>
</protein>
<dbReference type="KEGG" id="anf:AQPE_0019"/>
<dbReference type="Pfam" id="PF00258">
    <property type="entry name" value="Flavodoxin_1"/>
    <property type="match status" value="1"/>
</dbReference>
<evidence type="ECO:0000256" key="10">
    <source>
        <dbReference type="ARBA" id="ARBA00023192"/>
    </source>
</evidence>
<name>A0A5K7S2E1_9BACT</name>
<comment type="cofactor">
    <cofactor evidence="12">
        <name>FMN</name>
        <dbReference type="ChEBI" id="CHEBI:58210"/>
    </cofactor>
    <text evidence="12">Binds 1 FMN per subunit.</text>
</comment>
<feature type="binding site" evidence="12">
    <location>
        <position position="313"/>
    </location>
    <ligand>
        <name>FAD</name>
        <dbReference type="ChEBI" id="CHEBI:57692"/>
    </ligand>
</feature>
<dbReference type="InterPro" id="IPR017938">
    <property type="entry name" value="Riboflavin_synthase-like_b-brl"/>
</dbReference>
<keyword evidence="8" id="KW-0249">Electron transport</keyword>
<dbReference type="Gene3D" id="3.40.50.360">
    <property type="match status" value="1"/>
</dbReference>
<feature type="binding site" evidence="12">
    <location>
        <position position="590"/>
    </location>
    <ligand>
        <name>FAD</name>
        <dbReference type="ChEBI" id="CHEBI:57692"/>
    </ligand>
</feature>
<evidence type="ECO:0000256" key="8">
    <source>
        <dbReference type="ARBA" id="ARBA00022982"/>
    </source>
</evidence>
<dbReference type="NCBIfam" id="TIGR01931">
    <property type="entry name" value="cysJ"/>
    <property type="match status" value="1"/>
</dbReference>
<comment type="catalytic activity">
    <reaction evidence="11">
        <text>hydrogen sulfide + 3 NADP(+) + 3 H2O = sulfite + 3 NADPH + 4 H(+)</text>
        <dbReference type="Rhea" id="RHEA:13801"/>
        <dbReference type="ChEBI" id="CHEBI:15377"/>
        <dbReference type="ChEBI" id="CHEBI:15378"/>
        <dbReference type="ChEBI" id="CHEBI:17359"/>
        <dbReference type="ChEBI" id="CHEBI:29919"/>
        <dbReference type="ChEBI" id="CHEBI:57783"/>
        <dbReference type="ChEBI" id="CHEBI:58349"/>
        <dbReference type="EC" id="1.8.1.2"/>
    </reaction>
</comment>
<dbReference type="Gene3D" id="1.20.990.10">
    <property type="entry name" value="NADPH-cytochrome p450 Reductase, Chain A, domain 3"/>
    <property type="match status" value="1"/>
</dbReference>
<evidence type="ECO:0000256" key="11">
    <source>
        <dbReference type="ARBA" id="ARBA00052219"/>
    </source>
</evidence>
<dbReference type="GO" id="GO:0004783">
    <property type="term" value="F:sulfite reductase (NADPH) activity"/>
    <property type="evidence" value="ECO:0007669"/>
    <property type="project" value="UniProtKB-EC"/>
</dbReference>
<dbReference type="InterPro" id="IPR017927">
    <property type="entry name" value="FAD-bd_FR_type"/>
</dbReference>
<dbReference type="PRINTS" id="PR00369">
    <property type="entry name" value="FLAVODOXIN"/>
</dbReference>
<keyword evidence="3" id="KW-0028">Amino-acid biosynthesis</keyword>
<dbReference type="SUPFAM" id="SSF63380">
    <property type="entry name" value="Riboflavin synthase domain-like"/>
    <property type="match status" value="1"/>
</dbReference>
<feature type="binding site" evidence="12">
    <location>
        <begin position="377"/>
        <end position="380"/>
    </location>
    <ligand>
        <name>FAD</name>
        <dbReference type="ChEBI" id="CHEBI:57692"/>
    </ligand>
</feature>
<dbReference type="Pfam" id="PF00667">
    <property type="entry name" value="FAD_binding_1"/>
    <property type="match status" value="1"/>
</dbReference>
<dbReference type="RefSeq" id="WP_318349000.1">
    <property type="nucleotide sequence ID" value="NZ_AP018694.1"/>
</dbReference>
<sequence>MSIQLSPLNEQQLNALTSLTAGLNREQLLWINGYFQGFLASSGTTQQVVKSQPKSDKQLKILYGTHTGRSKIIAGKLAGKLANRGVEVVSVALDDYKTRQLISETNVVFIVSTHGEGEPPAMAEDFHGFITGKRSPKLPNLNYSVVALGDRSYKFFCKTGIDIDQALEKSGANSILPILTLDVDFDEEVDRWIADFTDVFAEIPTDNTPSNIQNSTENIENYTRKNPFLATVVDKVKITGRDSDKEVYHVELSLEGSGITYEPGDSVGILANNPPQLVDDILNHLGFDGTESVTIKDGVFSLLEALSNHLEITVINRDVIQKYQAKTGNNELHKVIENEELLDRYLYGNDVLDLLEDFPFSFSAQDLADVLRAFPARLYSISSSQAAVGDEVHITVSTVRYSNKGRLRGGACSTYLADRIEIDSQVTVFIEKNPAFKLPENEETPVILIGAGTGVAPYRAFLQQREANNQKGKTWLFFGERRFHSDFLYQVEWQKLLKEGYLEKIDVAFSRDQEEKIYVQTRLIEKQKEVFEWLKNGANIYLCGDMKQMAHDVQNTLLRIFETQGGLTEEKALEYLKTLKKEKRFQTDVY</sequence>
<dbReference type="PIRSF" id="PIRSF000207">
    <property type="entry name" value="SiR-FP_CysJ"/>
    <property type="match status" value="1"/>
</dbReference>
<feature type="binding site" evidence="12">
    <location>
        <position position="401"/>
    </location>
    <ligand>
        <name>FAD</name>
        <dbReference type="ChEBI" id="CHEBI:57692"/>
    </ligand>
</feature>
<evidence type="ECO:0000313" key="16">
    <source>
        <dbReference type="Proteomes" id="UP001193389"/>
    </source>
</evidence>
<evidence type="ECO:0000256" key="12">
    <source>
        <dbReference type="PIRSR" id="PIRSR000207-1"/>
    </source>
</evidence>
<dbReference type="InterPro" id="IPR008254">
    <property type="entry name" value="Flavodoxin/NO_synth"/>
</dbReference>
<dbReference type="GO" id="GO:0019344">
    <property type="term" value="P:cysteine biosynthetic process"/>
    <property type="evidence" value="ECO:0007669"/>
    <property type="project" value="UniProtKB-KW"/>
</dbReference>
<keyword evidence="2" id="KW-0813">Transport</keyword>
<evidence type="ECO:0000259" key="13">
    <source>
        <dbReference type="PROSITE" id="PS50902"/>
    </source>
</evidence>